<dbReference type="EMBL" id="HBUE01114476">
    <property type="protein sequence ID" value="CAG6490170.1"/>
    <property type="molecule type" value="Transcribed_RNA"/>
</dbReference>
<reference evidence="2" key="1">
    <citation type="submission" date="2021-05" db="EMBL/GenBank/DDBJ databases">
        <authorList>
            <person name="Alioto T."/>
            <person name="Alioto T."/>
            <person name="Gomez Garrido J."/>
        </authorList>
    </citation>
    <scope>NUCLEOTIDE SEQUENCE</scope>
</reference>
<evidence type="ECO:0000256" key="1">
    <source>
        <dbReference type="SAM" id="MobiDB-lite"/>
    </source>
</evidence>
<accession>A0A8D8G0Q7</accession>
<dbReference type="AlphaFoldDB" id="A0A8D8G0Q7"/>
<feature type="region of interest" description="Disordered" evidence="1">
    <location>
        <begin position="1"/>
        <end position="68"/>
    </location>
</feature>
<protein>
    <submittedName>
        <fullName evidence="2">(northern house mosquito) hypothetical protein</fullName>
    </submittedName>
</protein>
<proteinExistence type="predicted"/>
<name>A0A8D8G0Q7_CULPI</name>
<evidence type="ECO:0000313" key="2">
    <source>
        <dbReference type="EMBL" id="CAG6490170.1"/>
    </source>
</evidence>
<organism evidence="2">
    <name type="scientific">Culex pipiens</name>
    <name type="common">House mosquito</name>
    <dbReference type="NCBI Taxonomy" id="7175"/>
    <lineage>
        <taxon>Eukaryota</taxon>
        <taxon>Metazoa</taxon>
        <taxon>Ecdysozoa</taxon>
        <taxon>Arthropoda</taxon>
        <taxon>Hexapoda</taxon>
        <taxon>Insecta</taxon>
        <taxon>Pterygota</taxon>
        <taxon>Neoptera</taxon>
        <taxon>Endopterygota</taxon>
        <taxon>Diptera</taxon>
        <taxon>Nematocera</taxon>
        <taxon>Culicoidea</taxon>
        <taxon>Culicidae</taxon>
        <taxon>Culicinae</taxon>
        <taxon>Culicini</taxon>
        <taxon>Culex</taxon>
        <taxon>Culex</taxon>
    </lineage>
</organism>
<sequence>MVQLIPHAPITSGAGWEPRRVGRSRSTSTPTERSEPVRSRRPLGPDFRGTTSRTRWQPEPLQLPGPLPQVHCTRTPLAWGQLWVRPWVRPARRWPRWQKRRQS</sequence>